<dbReference type="AlphaFoldDB" id="A0A3P7KMH6"/>
<evidence type="ECO:0000313" key="1">
    <source>
        <dbReference type="EMBL" id="VDM68572.1"/>
    </source>
</evidence>
<feature type="non-terminal residue" evidence="1">
    <location>
        <position position="202"/>
    </location>
</feature>
<name>A0A3P7KMH6_STRVU</name>
<dbReference type="EMBL" id="UYYB01009250">
    <property type="protein sequence ID" value="VDM68572.1"/>
    <property type="molecule type" value="Genomic_DNA"/>
</dbReference>
<sequence>MSLKLVFRGTFYPPTDVIALTDIIYSSALCDAQNSRDRKKRLTPHLIGIRDWDRYRQSGTYKGETMIIVSEDIDSNETMKTIEIDGTSTSTMANTRKTIEETDETLSSSTIMPSTNVTEANLTSAKNSQEKEFLTVASTTSATDVVANFMNLLKQAAPVLPYIPVLMKTLQSVDLHNPSETDFGTGQPLQLPVFDGLAATQE</sequence>
<keyword evidence="2" id="KW-1185">Reference proteome</keyword>
<protein>
    <submittedName>
        <fullName evidence="1">Uncharacterized protein</fullName>
    </submittedName>
</protein>
<reference evidence="1 2" key="1">
    <citation type="submission" date="2018-11" db="EMBL/GenBank/DDBJ databases">
        <authorList>
            <consortium name="Pathogen Informatics"/>
        </authorList>
    </citation>
    <scope>NUCLEOTIDE SEQUENCE [LARGE SCALE GENOMIC DNA]</scope>
</reference>
<proteinExistence type="predicted"/>
<accession>A0A3P7KMH6</accession>
<organism evidence="1 2">
    <name type="scientific">Strongylus vulgaris</name>
    <name type="common">Blood worm</name>
    <dbReference type="NCBI Taxonomy" id="40348"/>
    <lineage>
        <taxon>Eukaryota</taxon>
        <taxon>Metazoa</taxon>
        <taxon>Ecdysozoa</taxon>
        <taxon>Nematoda</taxon>
        <taxon>Chromadorea</taxon>
        <taxon>Rhabditida</taxon>
        <taxon>Rhabditina</taxon>
        <taxon>Rhabditomorpha</taxon>
        <taxon>Strongyloidea</taxon>
        <taxon>Strongylidae</taxon>
        <taxon>Strongylus</taxon>
    </lineage>
</organism>
<gene>
    <name evidence="1" type="ORF">SVUK_LOCUS3570</name>
</gene>
<evidence type="ECO:0000313" key="2">
    <source>
        <dbReference type="Proteomes" id="UP000270094"/>
    </source>
</evidence>
<dbReference type="Proteomes" id="UP000270094">
    <property type="component" value="Unassembled WGS sequence"/>
</dbReference>